<dbReference type="SUPFAM" id="SSF56214">
    <property type="entry name" value="4'-phosphopantetheinyl transferase"/>
    <property type="match status" value="2"/>
</dbReference>
<reference evidence="4" key="1">
    <citation type="submission" date="2019-09" db="EMBL/GenBank/DDBJ databases">
        <title>Characterisation of the sponge microbiome using genome-centric metagenomics.</title>
        <authorList>
            <person name="Engelberts J.P."/>
            <person name="Robbins S.J."/>
            <person name="De Goeij J.M."/>
            <person name="Aranda M."/>
            <person name="Bell S.C."/>
            <person name="Webster N.S."/>
        </authorList>
    </citation>
    <scope>NUCLEOTIDE SEQUENCE</scope>
    <source>
        <strain evidence="4">SB0662_bin_9</strain>
    </source>
</reference>
<dbReference type="GO" id="GO:0000287">
    <property type="term" value="F:magnesium ion binding"/>
    <property type="evidence" value="ECO:0007669"/>
    <property type="project" value="InterPro"/>
</dbReference>
<comment type="caution">
    <text evidence="4">The sequence shown here is derived from an EMBL/GenBank/DDBJ whole genome shotgun (WGS) entry which is preliminary data.</text>
</comment>
<protein>
    <submittedName>
        <fullName evidence="4">4'-phosphopantetheinyl transferase superfamily protein</fullName>
    </submittedName>
</protein>
<proteinExistence type="inferred from homology"/>
<dbReference type="Pfam" id="PF01648">
    <property type="entry name" value="ACPS"/>
    <property type="match status" value="1"/>
</dbReference>
<dbReference type="EMBL" id="VXPY01000087">
    <property type="protein sequence ID" value="MYD91123.1"/>
    <property type="molecule type" value="Genomic_DNA"/>
</dbReference>
<feature type="domain" description="4'-phosphopantetheinyl transferase" evidence="3">
    <location>
        <begin position="159"/>
        <end position="257"/>
    </location>
</feature>
<evidence type="ECO:0000256" key="2">
    <source>
        <dbReference type="ARBA" id="ARBA00022679"/>
    </source>
</evidence>
<dbReference type="InterPro" id="IPR050559">
    <property type="entry name" value="P-Pant_transferase_sf"/>
</dbReference>
<sequence>MENSWRTSQLSIMPSGTSGIGSMAMSANTSVCTPPARFASKEECWWRVCQRVGSVTVVHVDLSPCALRERHAASLLDSMEQMHRHRLRSARRKREFSLCRAALRAIVCDRLGCLNRDLSFGLSRYGKPFALVGETRAPVSFNLSHSGLHGLIAVDRAGRIGVDVEVRLPRPDLLGTVRTIMTPLETRTLSRFPKSEKDHQLYRIWTLKEAIAKALGMGFSLDLTGFSIPTAMLDGMRTCEFRFPHDPSGRWRLEDLGNTLYAAALVLELTQDSFGHS</sequence>
<dbReference type="GO" id="GO:0005829">
    <property type="term" value="C:cytosol"/>
    <property type="evidence" value="ECO:0007669"/>
    <property type="project" value="TreeGrafter"/>
</dbReference>
<organism evidence="4">
    <name type="scientific">Caldilineaceae bacterium SB0662_bin_9</name>
    <dbReference type="NCBI Taxonomy" id="2605258"/>
    <lineage>
        <taxon>Bacteria</taxon>
        <taxon>Bacillati</taxon>
        <taxon>Chloroflexota</taxon>
        <taxon>Caldilineae</taxon>
        <taxon>Caldilineales</taxon>
        <taxon>Caldilineaceae</taxon>
    </lineage>
</organism>
<dbReference type="Gene3D" id="3.90.470.20">
    <property type="entry name" value="4'-phosphopantetheinyl transferase domain"/>
    <property type="match status" value="1"/>
</dbReference>
<name>A0A6B1DWP3_9CHLR</name>
<keyword evidence="2 4" id="KW-0808">Transferase</keyword>
<evidence type="ECO:0000256" key="1">
    <source>
        <dbReference type="ARBA" id="ARBA00010990"/>
    </source>
</evidence>
<dbReference type="AlphaFoldDB" id="A0A6B1DWP3"/>
<dbReference type="PANTHER" id="PTHR12215">
    <property type="entry name" value="PHOSPHOPANTETHEINE TRANSFERASE"/>
    <property type="match status" value="1"/>
</dbReference>
<gene>
    <name evidence="4" type="ORF">F4Y08_12435</name>
</gene>
<dbReference type="GO" id="GO:0008897">
    <property type="term" value="F:holo-[acyl-carrier-protein] synthase activity"/>
    <property type="evidence" value="ECO:0007669"/>
    <property type="project" value="InterPro"/>
</dbReference>
<accession>A0A6B1DWP3</accession>
<comment type="similarity">
    <text evidence="1">Belongs to the P-Pant transferase superfamily. Gsp/Sfp/HetI/AcpT family.</text>
</comment>
<evidence type="ECO:0000313" key="4">
    <source>
        <dbReference type="EMBL" id="MYD91123.1"/>
    </source>
</evidence>
<dbReference type="PANTHER" id="PTHR12215:SF10">
    <property type="entry name" value="L-AMINOADIPATE-SEMIALDEHYDE DEHYDROGENASE-PHOSPHOPANTETHEINYL TRANSFERASE"/>
    <property type="match status" value="1"/>
</dbReference>
<dbReference type="InterPro" id="IPR037143">
    <property type="entry name" value="4-PPantetheinyl_Trfase_dom_sf"/>
</dbReference>
<dbReference type="InterPro" id="IPR008278">
    <property type="entry name" value="4-PPantetheinyl_Trfase_dom"/>
</dbReference>
<dbReference type="GO" id="GO:0019878">
    <property type="term" value="P:lysine biosynthetic process via aminoadipic acid"/>
    <property type="evidence" value="ECO:0007669"/>
    <property type="project" value="TreeGrafter"/>
</dbReference>
<evidence type="ECO:0000259" key="3">
    <source>
        <dbReference type="Pfam" id="PF01648"/>
    </source>
</evidence>